<sequence>MADAQNFSASGLVTLLYEAKHIDMSKITTVVKNVKLNDLSKRQEEWSHDGARSQSSGWRPFYLRRRILLIFVIAFFGIIAALEVLNHISQVNYGIASAVEGRHYMWTYGPTAILTVIAAFWSRVAPETPTSPLYTNSFFVSSTICP</sequence>
<dbReference type="EMBL" id="ML734613">
    <property type="protein sequence ID" value="KAB8245342.1"/>
    <property type="molecule type" value="Genomic_DNA"/>
</dbReference>
<reference evidence="1" key="1">
    <citation type="submission" date="2019-04" db="EMBL/GenBank/DDBJ databases">
        <title>Friends and foes A comparative genomics study of 23 Aspergillus species from section Flavi.</title>
        <authorList>
            <consortium name="DOE Joint Genome Institute"/>
            <person name="Kjaerbolling I."/>
            <person name="Vesth T."/>
            <person name="Frisvad J.C."/>
            <person name="Nybo J.L."/>
            <person name="Theobald S."/>
            <person name="Kildgaard S."/>
            <person name="Isbrandt T."/>
            <person name="Kuo A."/>
            <person name="Sato A."/>
            <person name="Lyhne E.K."/>
            <person name="Kogle M.E."/>
            <person name="Wiebenga A."/>
            <person name="Kun R.S."/>
            <person name="Lubbers R.J."/>
            <person name="Makela M.R."/>
            <person name="Barry K."/>
            <person name="Chovatia M."/>
            <person name="Clum A."/>
            <person name="Daum C."/>
            <person name="Haridas S."/>
            <person name="He G."/>
            <person name="LaButti K."/>
            <person name="Lipzen A."/>
            <person name="Mondo S."/>
            <person name="Riley R."/>
            <person name="Salamov A."/>
            <person name="Simmons B.A."/>
            <person name="Magnuson J.K."/>
            <person name="Henrissat B."/>
            <person name="Mortensen U.H."/>
            <person name="Larsen T.O."/>
            <person name="Devries R.P."/>
            <person name="Grigoriev I.V."/>
            <person name="Machida M."/>
            <person name="Baker S.E."/>
            <person name="Andersen M.R."/>
        </authorList>
    </citation>
    <scope>NUCLEOTIDE SEQUENCE [LARGE SCALE GENOMIC DNA]</scope>
    <source>
        <strain evidence="1">CBS 121.62</strain>
    </source>
</reference>
<protein>
    <submittedName>
        <fullName evidence="1">Uncharacterized protein</fullName>
    </submittedName>
</protein>
<organism evidence="1">
    <name type="scientific">Aspergillus flavus</name>
    <dbReference type="NCBI Taxonomy" id="5059"/>
    <lineage>
        <taxon>Eukaryota</taxon>
        <taxon>Fungi</taxon>
        <taxon>Dikarya</taxon>
        <taxon>Ascomycota</taxon>
        <taxon>Pezizomycotina</taxon>
        <taxon>Eurotiomycetes</taxon>
        <taxon>Eurotiomycetidae</taxon>
        <taxon>Eurotiales</taxon>
        <taxon>Aspergillaceae</taxon>
        <taxon>Aspergillus</taxon>
        <taxon>Aspergillus subgen. Circumdati</taxon>
    </lineage>
</organism>
<dbReference type="AlphaFoldDB" id="A0A5N6GSK1"/>
<dbReference type="VEuPathDB" id="FungiDB:AFLA_003804"/>
<dbReference type="VEuPathDB" id="FungiDB:F9C07_2101901"/>
<name>A0A5N6GSK1_ASPFL</name>
<accession>A0A5N6GSK1</accession>
<dbReference type="Proteomes" id="UP000325434">
    <property type="component" value="Unassembled WGS sequence"/>
</dbReference>
<proteinExistence type="predicted"/>
<gene>
    <name evidence="1" type="ORF">BDV35DRAFT_393952</name>
</gene>
<evidence type="ECO:0000313" key="1">
    <source>
        <dbReference type="EMBL" id="KAB8245342.1"/>
    </source>
</evidence>